<dbReference type="InterPro" id="IPR013785">
    <property type="entry name" value="Aldolase_TIM"/>
</dbReference>
<dbReference type="InterPro" id="IPR012838">
    <property type="entry name" value="PFL1_activating"/>
</dbReference>
<dbReference type="GO" id="GO:0046872">
    <property type="term" value="F:metal ion binding"/>
    <property type="evidence" value="ECO:0007669"/>
    <property type="project" value="UniProtKB-UniRule"/>
</dbReference>
<name>A0A1B2DR21_9BACL</name>
<evidence type="ECO:0000256" key="9">
    <source>
        <dbReference type="ARBA" id="ARBA00023014"/>
    </source>
</evidence>
<sequence length="262" mass="29048">MLGRIHSFDTFGTVDGPGIRFVLFMQGCALQCQFCHNPDTWDTGTGKQVTIDEILQEIAPYVPYYRRSGGGITVTGGEPTLQAPFVTELFKACKQRWGLHTALDSSGFCEPNHAEPLMAVTDLVLLDLKMIDSAKHEQLTSRPNERILRFAAALSSWKQPVWIRHVLIPQVTDGGDDLRALGAYISGLQSVEKFEILPYHRMGVYKWQQLGRAYPLEGVPSPTEQEVARAYRLVQEGGVHAASSILEVGSIEKKQPIGRLLG</sequence>
<dbReference type="InterPro" id="IPR034457">
    <property type="entry name" value="Organic_radical-activating"/>
</dbReference>
<evidence type="ECO:0000256" key="8">
    <source>
        <dbReference type="ARBA" id="ARBA00023004"/>
    </source>
</evidence>
<evidence type="ECO:0000256" key="10">
    <source>
        <dbReference type="RuleBase" id="RU362053"/>
    </source>
</evidence>
<evidence type="ECO:0000259" key="11">
    <source>
        <dbReference type="PROSITE" id="PS51918"/>
    </source>
</evidence>
<feature type="domain" description="Radical SAM core" evidence="11">
    <location>
        <begin position="14"/>
        <end position="236"/>
    </location>
</feature>
<dbReference type="PANTHER" id="PTHR30352:SF5">
    <property type="entry name" value="PYRUVATE FORMATE-LYASE 1-ACTIVATING ENZYME"/>
    <property type="match status" value="1"/>
</dbReference>
<keyword evidence="10" id="KW-0963">Cytoplasm</keyword>
<dbReference type="Gene3D" id="3.20.20.70">
    <property type="entry name" value="Aldolase class I"/>
    <property type="match status" value="1"/>
</dbReference>
<dbReference type="SFLD" id="SFLDG01066">
    <property type="entry name" value="organic_radical-activating_enz"/>
    <property type="match status" value="1"/>
</dbReference>
<dbReference type="SFLD" id="SFLDS00029">
    <property type="entry name" value="Radical_SAM"/>
    <property type="match status" value="1"/>
</dbReference>
<comment type="subcellular location">
    <subcellularLocation>
        <location evidence="10">Cytoplasm</location>
    </subcellularLocation>
</comment>
<dbReference type="AlphaFoldDB" id="A0A1B2DR21"/>
<keyword evidence="6 10" id="KW-0479">Metal-binding</keyword>
<dbReference type="SUPFAM" id="SSF102114">
    <property type="entry name" value="Radical SAM enzymes"/>
    <property type="match status" value="1"/>
</dbReference>
<dbReference type="PROSITE" id="PS51918">
    <property type="entry name" value="RADICAL_SAM"/>
    <property type="match status" value="1"/>
</dbReference>
<dbReference type="GO" id="GO:0051539">
    <property type="term" value="F:4 iron, 4 sulfur cluster binding"/>
    <property type="evidence" value="ECO:0007669"/>
    <property type="project" value="UniProtKB-UniRule"/>
</dbReference>
<comment type="function">
    <text evidence="1 10">Activation of pyruvate formate-lyase under anaerobic conditions by generation of an organic free radical, using S-adenosylmethionine and reduced flavodoxin as cosubstrates to produce 5'-deoxy-adenosine.</text>
</comment>
<reference evidence="12" key="1">
    <citation type="submission" date="2016-08" db="EMBL/GenBank/DDBJ databases">
        <title>Complete Genome Seqeunce of Paenibacillus sp. BIHB 4019 from tea rhizoplane.</title>
        <authorList>
            <person name="Thakur R."/>
            <person name="Swarnkar M.K."/>
            <person name="Gulati A."/>
        </authorList>
    </citation>
    <scope>NUCLEOTIDE SEQUENCE [LARGE SCALE GENOMIC DNA]</scope>
    <source>
        <strain evidence="12">BIHB4019</strain>
    </source>
</reference>
<comment type="similarity">
    <text evidence="2 10">Belongs to the organic radical-activating enzymes family.</text>
</comment>
<dbReference type="RefSeq" id="WP_099521080.1">
    <property type="nucleotide sequence ID" value="NZ_CP016808.1"/>
</dbReference>
<dbReference type="InterPro" id="IPR001989">
    <property type="entry name" value="Radical_activat_CS"/>
</dbReference>
<dbReference type="PROSITE" id="PS01087">
    <property type="entry name" value="RADICAL_ACTIVATING"/>
    <property type="match status" value="1"/>
</dbReference>
<dbReference type="PANTHER" id="PTHR30352">
    <property type="entry name" value="PYRUVATE FORMATE-LYASE-ACTIVATING ENZYME"/>
    <property type="match status" value="1"/>
</dbReference>
<dbReference type="EMBL" id="CP016808">
    <property type="protein sequence ID" value="ANY70148.1"/>
    <property type="molecule type" value="Genomic_DNA"/>
</dbReference>
<comment type="cofactor">
    <cofactor evidence="10">
        <name>[4Fe-4S] cluster</name>
        <dbReference type="ChEBI" id="CHEBI:49883"/>
    </cofactor>
    <text evidence="10">Binds 1 [4Fe-4S] cluster. The cluster is coordinated with 3 cysteines and an exchangeable S-adenosyl-L-methionine.</text>
</comment>
<dbReference type="NCBIfam" id="TIGR02493">
    <property type="entry name" value="PFLA"/>
    <property type="match status" value="1"/>
</dbReference>
<evidence type="ECO:0000256" key="4">
    <source>
        <dbReference type="ARBA" id="ARBA00022485"/>
    </source>
</evidence>
<organism evidence="12">
    <name type="scientific">Paenibacillus sp. BIHB 4019</name>
    <dbReference type="NCBI Taxonomy" id="1870819"/>
    <lineage>
        <taxon>Bacteria</taxon>
        <taxon>Bacillati</taxon>
        <taxon>Bacillota</taxon>
        <taxon>Bacilli</taxon>
        <taxon>Bacillales</taxon>
        <taxon>Paenibacillaceae</taxon>
        <taxon>Paenibacillus</taxon>
    </lineage>
</organism>
<dbReference type="Pfam" id="PF04055">
    <property type="entry name" value="Radical_SAM"/>
    <property type="match status" value="1"/>
</dbReference>
<keyword evidence="9 10" id="KW-0411">Iron-sulfur</keyword>
<dbReference type="CDD" id="cd01335">
    <property type="entry name" value="Radical_SAM"/>
    <property type="match status" value="1"/>
</dbReference>
<dbReference type="InterPro" id="IPR007197">
    <property type="entry name" value="rSAM"/>
</dbReference>
<evidence type="ECO:0000256" key="6">
    <source>
        <dbReference type="ARBA" id="ARBA00022723"/>
    </source>
</evidence>
<keyword evidence="8 10" id="KW-0408">Iron</keyword>
<evidence type="ECO:0000256" key="2">
    <source>
        <dbReference type="ARBA" id="ARBA00009777"/>
    </source>
</evidence>
<evidence type="ECO:0000256" key="7">
    <source>
        <dbReference type="ARBA" id="ARBA00023002"/>
    </source>
</evidence>
<evidence type="ECO:0000256" key="3">
    <source>
        <dbReference type="ARBA" id="ARBA00021356"/>
    </source>
</evidence>
<keyword evidence="12" id="KW-0670">Pyruvate</keyword>
<evidence type="ECO:0000256" key="1">
    <source>
        <dbReference type="ARBA" id="ARBA00003141"/>
    </source>
</evidence>
<keyword evidence="5 10" id="KW-0949">S-adenosyl-L-methionine</keyword>
<dbReference type="EC" id="1.97.1.4" evidence="10"/>
<gene>
    <name evidence="12" type="ORF">BBD42_29335</name>
</gene>
<proteinExistence type="inferred from homology"/>
<keyword evidence="4 10" id="KW-0004">4Fe-4S</keyword>
<dbReference type="GO" id="GO:0016829">
    <property type="term" value="F:lyase activity"/>
    <property type="evidence" value="ECO:0007669"/>
    <property type="project" value="UniProtKB-KW"/>
</dbReference>
<comment type="catalytic activity">
    <reaction evidence="10">
        <text>glycyl-[formate C-acetyltransferase] + reduced [flavodoxin] + S-adenosyl-L-methionine = glycin-2-yl radical-[formate C-acetyltransferase] + semiquinone [flavodoxin] + 5'-deoxyadenosine + L-methionine + H(+)</text>
        <dbReference type="Rhea" id="RHEA:19225"/>
        <dbReference type="Rhea" id="RHEA-COMP:10622"/>
        <dbReference type="Rhea" id="RHEA-COMP:12190"/>
        <dbReference type="Rhea" id="RHEA-COMP:12191"/>
        <dbReference type="Rhea" id="RHEA-COMP:14480"/>
        <dbReference type="ChEBI" id="CHEBI:15378"/>
        <dbReference type="ChEBI" id="CHEBI:17319"/>
        <dbReference type="ChEBI" id="CHEBI:29947"/>
        <dbReference type="ChEBI" id="CHEBI:32722"/>
        <dbReference type="ChEBI" id="CHEBI:57618"/>
        <dbReference type="ChEBI" id="CHEBI:57844"/>
        <dbReference type="ChEBI" id="CHEBI:59789"/>
        <dbReference type="ChEBI" id="CHEBI:140311"/>
        <dbReference type="EC" id="1.97.1.4"/>
    </reaction>
</comment>
<evidence type="ECO:0000313" key="12">
    <source>
        <dbReference type="EMBL" id="ANY70148.1"/>
    </source>
</evidence>
<protein>
    <recommendedName>
        <fullName evidence="3 10">Pyruvate formate-lyase-activating enzyme</fullName>
        <ecNumber evidence="10">1.97.1.4</ecNumber>
    </recommendedName>
</protein>
<keyword evidence="7 10" id="KW-0560">Oxidoreductase</keyword>
<keyword evidence="12" id="KW-0456">Lyase</keyword>
<dbReference type="PIRSF" id="PIRSF000371">
    <property type="entry name" value="PFL_act_enz"/>
    <property type="match status" value="1"/>
</dbReference>
<dbReference type="InterPro" id="IPR058240">
    <property type="entry name" value="rSAM_sf"/>
</dbReference>
<dbReference type="GO" id="GO:0043365">
    <property type="term" value="F:[formate-C-acetyltransferase]-activating enzyme activity"/>
    <property type="evidence" value="ECO:0007669"/>
    <property type="project" value="UniProtKB-UniRule"/>
</dbReference>
<accession>A0A1B2DR21</accession>
<evidence type="ECO:0000256" key="5">
    <source>
        <dbReference type="ARBA" id="ARBA00022691"/>
    </source>
</evidence>
<dbReference type="InterPro" id="IPR012839">
    <property type="entry name" value="Organic_radical_activase"/>
</dbReference>
<dbReference type="GO" id="GO:0005737">
    <property type="term" value="C:cytoplasm"/>
    <property type="evidence" value="ECO:0007669"/>
    <property type="project" value="UniProtKB-SubCell"/>
</dbReference>